<evidence type="ECO:0000313" key="1">
    <source>
        <dbReference type="EMBL" id="MBX62563.1"/>
    </source>
</evidence>
<name>A0A2P2Q6E4_RHIMU</name>
<dbReference type="EMBL" id="GGEC01082079">
    <property type="protein sequence ID" value="MBX62563.1"/>
    <property type="molecule type" value="Transcribed_RNA"/>
</dbReference>
<sequence>MSPLPPPLHFYSLNNVHVRFSHVIYNHNKKGTNC</sequence>
<protein>
    <submittedName>
        <fullName evidence="1">Uncharacterized protein</fullName>
    </submittedName>
</protein>
<accession>A0A2P2Q6E4</accession>
<organism evidence="1">
    <name type="scientific">Rhizophora mucronata</name>
    <name type="common">Asiatic mangrove</name>
    <dbReference type="NCBI Taxonomy" id="61149"/>
    <lineage>
        <taxon>Eukaryota</taxon>
        <taxon>Viridiplantae</taxon>
        <taxon>Streptophyta</taxon>
        <taxon>Embryophyta</taxon>
        <taxon>Tracheophyta</taxon>
        <taxon>Spermatophyta</taxon>
        <taxon>Magnoliopsida</taxon>
        <taxon>eudicotyledons</taxon>
        <taxon>Gunneridae</taxon>
        <taxon>Pentapetalae</taxon>
        <taxon>rosids</taxon>
        <taxon>fabids</taxon>
        <taxon>Malpighiales</taxon>
        <taxon>Rhizophoraceae</taxon>
        <taxon>Rhizophora</taxon>
    </lineage>
</organism>
<dbReference type="AlphaFoldDB" id="A0A2P2Q6E4"/>
<reference evidence="1" key="1">
    <citation type="submission" date="2018-02" db="EMBL/GenBank/DDBJ databases">
        <title>Rhizophora mucronata_Transcriptome.</title>
        <authorList>
            <person name="Meera S.P."/>
            <person name="Sreeshan A."/>
            <person name="Augustine A."/>
        </authorList>
    </citation>
    <scope>NUCLEOTIDE SEQUENCE</scope>
    <source>
        <tissue evidence="1">Leaf</tissue>
    </source>
</reference>
<proteinExistence type="predicted"/>